<proteinExistence type="inferred from homology"/>
<dbReference type="InterPro" id="IPR007712">
    <property type="entry name" value="RelE/ParE_toxin"/>
</dbReference>
<dbReference type="KEGG" id="nba:CUN60_06300"/>
<reference evidence="4" key="1">
    <citation type="submission" date="2017-11" db="EMBL/GenBank/DDBJ databases">
        <authorList>
            <person name="Chan K.G."/>
            <person name="Lee L.S."/>
        </authorList>
    </citation>
    <scope>NUCLEOTIDE SEQUENCE [LARGE SCALE GENOMIC DNA]</scope>
    <source>
        <strain evidence="4">DSM 100970</strain>
    </source>
</reference>
<accession>A0A2I7N622</accession>
<comment type="similarity">
    <text evidence="1">Belongs to the RelE toxin family.</text>
</comment>
<keyword evidence="4" id="KW-1185">Reference proteome</keyword>
<organism evidence="3 4">
    <name type="scientific">Aquella oligotrophica</name>
    <dbReference type="NCBI Taxonomy" id="2067065"/>
    <lineage>
        <taxon>Bacteria</taxon>
        <taxon>Pseudomonadati</taxon>
        <taxon>Pseudomonadota</taxon>
        <taxon>Betaproteobacteria</taxon>
        <taxon>Neisseriales</taxon>
        <taxon>Neisseriaceae</taxon>
        <taxon>Aquella</taxon>
    </lineage>
</organism>
<dbReference type="EMBL" id="CP024847">
    <property type="protein sequence ID" value="AUR51923.1"/>
    <property type="molecule type" value="Genomic_DNA"/>
</dbReference>
<dbReference type="NCBIfam" id="TIGR02385">
    <property type="entry name" value="RelE_StbE"/>
    <property type="match status" value="1"/>
</dbReference>
<dbReference type="PANTHER" id="PTHR35601">
    <property type="entry name" value="TOXIN RELE"/>
    <property type="match status" value="1"/>
</dbReference>
<dbReference type="PANTHER" id="PTHR35601:SF1">
    <property type="entry name" value="TOXIN RELE"/>
    <property type="match status" value="1"/>
</dbReference>
<evidence type="ECO:0000313" key="4">
    <source>
        <dbReference type="Proteomes" id="UP000236655"/>
    </source>
</evidence>
<evidence type="ECO:0000256" key="2">
    <source>
        <dbReference type="ARBA" id="ARBA00022649"/>
    </source>
</evidence>
<name>A0A2I7N622_9NEIS</name>
<dbReference type="OrthoDB" id="5570653at2"/>
<keyword evidence="2" id="KW-1277">Toxin-antitoxin system</keyword>
<dbReference type="Proteomes" id="UP000236655">
    <property type="component" value="Chromosome"/>
</dbReference>
<evidence type="ECO:0000313" key="3">
    <source>
        <dbReference type="EMBL" id="AUR51923.1"/>
    </source>
</evidence>
<dbReference type="Gene3D" id="3.30.2310.20">
    <property type="entry name" value="RelE-like"/>
    <property type="match status" value="1"/>
</dbReference>
<evidence type="ECO:0000256" key="1">
    <source>
        <dbReference type="ARBA" id="ARBA00006226"/>
    </source>
</evidence>
<dbReference type="SUPFAM" id="SSF143011">
    <property type="entry name" value="RelE-like"/>
    <property type="match status" value="1"/>
</dbReference>
<sequence>MWAVQFSTKAAKLFDKLDKPVQKQIAAEIDKIIALENPRQSGKALTSELSRLWRYRAEDYRLVCEIQDNILIILVLRIAHRKEIYK</sequence>
<dbReference type="InterPro" id="IPR035093">
    <property type="entry name" value="RelE/ParE_toxin_dom_sf"/>
</dbReference>
<protein>
    <submittedName>
        <fullName evidence="3">Type II toxin-antitoxin system mRNA interferase toxin, RelE/StbE family</fullName>
    </submittedName>
</protein>
<dbReference type="RefSeq" id="WP_102951219.1">
    <property type="nucleotide sequence ID" value="NZ_CP024847.1"/>
</dbReference>
<dbReference type="AlphaFoldDB" id="A0A2I7N622"/>
<gene>
    <name evidence="3" type="ORF">CUN60_06300</name>
</gene>
<dbReference type="Pfam" id="PF05016">
    <property type="entry name" value="ParE_toxin"/>
    <property type="match status" value="1"/>
</dbReference>